<evidence type="ECO:0000256" key="19">
    <source>
        <dbReference type="ARBA" id="ARBA00051411"/>
    </source>
</evidence>
<dbReference type="InParanoid" id="A0A7M7RGA7"/>
<evidence type="ECO:0000256" key="23">
    <source>
        <dbReference type="SAM" id="Phobius"/>
    </source>
</evidence>
<evidence type="ECO:0000256" key="7">
    <source>
        <dbReference type="ARBA" id="ARBA00023002"/>
    </source>
</evidence>
<keyword evidence="13" id="KW-0449">Lipoprotein</keyword>
<dbReference type="InterPro" id="IPR050997">
    <property type="entry name" value="MAPEG"/>
</dbReference>
<evidence type="ECO:0000256" key="5">
    <source>
        <dbReference type="ARBA" id="ARBA00022787"/>
    </source>
</evidence>
<dbReference type="RefSeq" id="XP_793267.2">
    <property type="nucleotide sequence ID" value="XM_788174.5"/>
</dbReference>
<dbReference type="PANTHER" id="PTHR10250">
    <property type="entry name" value="MICROSOMAL GLUTATHIONE S-TRANSFERASE"/>
    <property type="match status" value="1"/>
</dbReference>
<keyword evidence="6 23" id="KW-1133">Transmembrane helix</keyword>
<dbReference type="GO" id="GO:0004364">
    <property type="term" value="F:glutathione transferase activity"/>
    <property type="evidence" value="ECO:0000318"/>
    <property type="project" value="GO_Central"/>
</dbReference>
<dbReference type="GeneID" id="588493"/>
<evidence type="ECO:0000256" key="12">
    <source>
        <dbReference type="ARBA" id="ARBA00023239"/>
    </source>
</evidence>
<dbReference type="InterPro" id="IPR001129">
    <property type="entry name" value="Membr-assoc_MAPEG"/>
</dbReference>
<reference evidence="24" key="2">
    <citation type="submission" date="2021-01" db="UniProtKB">
        <authorList>
            <consortium name="EnsemblMetazoa"/>
        </authorList>
    </citation>
    <scope>IDENTIFICATION</scope>
</reference>
<keyword evidence="7" id="KW-0560">Oxidoreductase</keyword>
<dbReference type="FunCoup" id="A0A7M7RGA7">
    <property type="interactions" value="174"/>
</dbReference>
<dbReference type="SUPFAM" id="SSF161084">
    <property type="entry name" value="MAPEG domain-like"/>
    <property type="match status" value="1"/>
</dbReference>
<evidence type="ECO:0000256" key="4">
    <source>
        <dbReference type="ARBA" id="ARBA00022692"/>
    </source>
</evidence>
<keyword evidence="11" id="KW-0564">Palmitate</keyword>
<dbReference type="GO" id="GO:0004602">
    <property type="term" value="F:glutathione peroxidase activity"/>
    <property type="evidence" value="ECO:0000318"/>
    <property type="project" value="GO_Central"/>
</dbReference>
<keyword evidence="5" id="KW-1000">Mitochondrion outer membrane</keyword>
<feature type="transmembrane region" description="Helical" evidence="23">
    <location>
        <begin position="47"/>
        <end position="66"/>
    </location>
</feature>
<evidence type="ECO:0000313" key="24">
    <source>
        <dbReference type="EnsemblMetazoa" id="XP_793267"/>
    </source>
</evidence>
<evidence type="ECO:0000256" key="22">
    <source>
        <dbReference type="ARBA" id="ARBA00076908"/>
    </source>
</evidence>
<evidence type="ECO:0000256" key="9">
    <source>
        <dbReference type="ARBA" id="ARBA00023128"/>
    </source>
</evidence>
<keyword evidence="10 23" id="KW-0472">Membrane</keyword>
<comment type="catalytic activity">
    <reaction evidence="17">
        <text>(5S)-hydroperoxy-(6E,8Z,11Z,14Z)-eicosatetraenoate + 2 glutathione = (5S)-hydroxy-(6E,8Z,11Z,14Z)-eicosatetraenoate + glutathione disulfide + H2O</text>
        <dbReference type="Rhea" id="RHEA:48620"/>
        <dbReference type="ChEBI" id="CHEBI:15377"/>
        <dbReference type="ChEBI" id="CHEBI:57450"/>
        <dbReference type="ChEBI" id="CHEBI:57925"/>
        <dbReference type="ChEBI" id="CHEBI:58297"/>
        <dbReference type="ChEBI" id="CHEBI:90632"/>
    </reaction>
    <physiologicalReaction direction="left-to-right" evidence="17">
        <dbReference type="Rhea" id="RHEA:48621"/>
    </physiologicalReaction>
</comment>
<dbReference type="FunFam" id="1.20.120.550:FF:000004">
    <property type="entry name" value="Microsomal glutathione S-transferase 3"/>
    <property type="match status" value="1"/>
</dbReference>
<organism evidence="24 25">
    <name type="scientific">Strongylocentrotus purpuratus</name>
    <name type="common">Purple sea urchin</name>
    <dbReference type="NCBI Taxonomy" id="7668"/>
    <lineage>
        <taxon>Eukaryota</taxon>
        <taxon>Metazoa</taxon>
        <taxon>Echinodermata</taxon>
        <taxon>Eleutherozoa</taxon>
        <taxon>Echinozoa</taxon>
        <taxon>Echinoidea</taxon>
        <taxon>Euechinoidea</taxon>
        <taxon>Echinacea</taxon>
        <taxon>Camarodonta</taxon>
        <taxon>Echinidea</taxon>
        <taxon>Strongylocentrotidae</taxon>
        <taxon>Strongylocentrotus</taxon>
    </lineage>
</organism>
<evidence type="ECO:0000256" key="17">
    <source>
        <dbReference type="ARBA" id="ARBA00043664"/>
    </source>
</evidence>
<comment type="catalytic activity">
    <reaction evidence="19">
        <text>15-deoxy-Delta(12,14)-prostaglandin J2 + glutathione = 15-deoxy-Delta(12,14)-prostaglandin J2-S-(R)-glutathione</text>
        <dbReference type="Rhea" id="RHEA:75963"/>
        <dbReference type="ChEBI" id="CHEBI:57925"/>
        <dbReference type="ChEBI" id="CHEBI:85236"/>
        <dbReference type="ChEBI" id="CHEBI:194498"/>
    </reaction>
    <physiologicalReaction direction="left-to-right" evidence="19">
        <dbReference type="Rhea" id="RHEA:75964"/>
    </physiologicalReaction>
</comment>
<evidence type="ECO:0000256" key="20">
    <source>
        <dbReference type="ARBA" id="ARBA00069748"/>
    </source>
</evidence>
<dbReference type="EC" id="4.4.1.20" evidence="16"/>
<evidence type="ECO:0000313" key="25">
    <source>
        <dbReference type="Proteomes" id="UP000007110"/>
    </source>
</evidence>
<evidence type="ECO:0000256" key="8">
    <source>
        <dbReference type="ARBA" id="ARBA00023098"/>
    </source>
</evidence>
<dbReference type="OMA" id="VIFNCIQ"/>
<keyword evidence="8" id="KW-0443">Lipid metabolism</keyword>
<protein>
    <recommendedName>
        <fullName evidence="20">Glutathione S-transferase 3, mitochondrial</fullName>
        <ecNumber evidence="16">4.4.1.20</ecNumber>
    </recommendedName>
    <alternativeName>
        <fullName evidence="21">Glutathione peroxidase MGST3</fullName>
    </alternativeName>
    <alternativeName>
        <fullName evidence="22">LTC4 synthase MGST3</fullName>
    </alternativeName>
</protein>
<keyword evidence="12" id="KW-0456">Lyase</keyword>
<evidence type="ECO:0000256" key="11">
    <source>
        <dbReference type="ARBA" id="ARBA00023139"/>
    </source>
</evidence>
<comment type="pathway">
    <text evidence="14">Lipid metabolism; leukotriene C4 biosynthesis.</text>
</comment>
<comment type="pathway">
    <text evidence="15">Lipid metabolism; arachidonate metabolism.</text>
</comment>
<dbReference type="GO" id="GO:0004464">
    <property type="term" value="F:leukotriene-C4 synthase activity"/>
    <property type="evidence" value="ECO:0007669"/>
    <property type="project" value="UniProtKB-EC"/>
</dbReference>
<dbReference type="GO" id="GO:0005741">
    <property type="term" value="C:mitochondrial outer membrane"/>
    <property type="evidence" value="ECO:0007669"/>
    <property type="project" value="UniProtKB-SubCell"/>
</dbReference>
<dbReference type="Pfam" id="PF01124">
    <property type="entry name" value="MAPEG"/>
    <property type="match status" value="1"/>
</dbReference>
<keyword evidence="25" id="KW-1185">Reference proteome</keyword>
<keyword evidence="3" id="KW-0808">Transferase</keyword>
<evidence type="ECO:0000256" key="10">
    <source>
        <dbReference type="ARBA" id="ARBA00023136"/>
    </source>
</evidence>
<sequence>MVYFPGIKPDSAKSRYNSHSTSLQLQVDFESSDCIIMTVLSTLPKEYGYVVLVGAASAFMVQFLAIQVGRARKKYGVEYPTMYSDTIPAFNCVQRAHQNTLENYPQFLMLLFFSGLERPRAAAGLGGLWVLSRITYAFGYYSGDPNKRRRGAFGYIGTMGLMSLTVRSAFRMLKCTSGGMTPRFSQ</sequence>
<evidence type="ECO:0000256" key="3">
    <source>
        <dbReference type="ARBA" id="ARBA00022679"/>
    </source>
</evidence>
<dbReference type="InterPro" id="IPR023352">
    <property type="entry name" value="MAPEG-like_dom_sf"/>
</dbReference>
<dbReference type="GO" id="GO:0005635">
    <property type="term" value="C:nuclear envelope"/>
    <property type="evidence" value="ECO:0000318"/>
    <property type="project" value="GO_Central"/>
</dbReference>
<evidence type="ECO:0000256" key="14">
    <source>
        <dbReference type="ARBA" id="ARBA00037884"/>
    </source>
</evidence>
<dbReference type="EnsemblMetazoa" id="XM_788174">
    <property type="protein sequence ID" value="XP_793267"/>
    <property type="gene ID" value="LOC588493"/>
</dbReference>
<evidence type="ECO:0000256" key="1">
    <source>
        <dbReference type="ARBA" id="ARBA00004374"/>
    </source>
</evidence>
<keyword evidence="4 23" id="KW-0812">Transmembrane</keyword>
<comment type="catalytic activity">
    <reaction evidence="18">
        <text>leukotriene C4 = leukotriene A4 + glutathione</text>
        <dbReference type="Rhea" id="RHEA:17617"/>
        <dbReference type="ChEBI" id="CHEBI:57463"/>
        <dbReference type="ChEBI" id="CHEBI:57925"/>
        <dbReference type="ChEBI" id="CHEBI:57973"/>
        <dbReference type="EC" id="4.4.1.20"/>
    </reaction>
    <physiologicalReaction direction="right-to-left" evidence="18">
        <dbReference type="Rhea" id="RHEA:17619"/>
    </physiologicalReaction>
</comment>
<dbReference type="GO" id="GO:0006691">
    <property type="term" value="P:leukotriene metabolic process"/>
    <property type="evidence" value="ECO:0007669"/>
    <property type="project" value="UniProtKB-ARBA"/>
</dbReference>
<evidence type="ECO:0000256" key="15">
    <source>
        <dbReference type="ARBA" id="ARBA00037916"/>
    </source>
</evidence>
<evidence type="ECO:0000256" key="6">
    <source>
        <dbReference type="ARBA" id="ARBA00022989"/>
    </source>
</evidence>
<dbReference type="OrthoDB" id="410651at2759"/>
<evidence type="ECO:0000256" key="16">
    <source>
        <dbReference type="ARBA" id="ARBA00039056"/>
    </source>
</evidence>
<dbReference type="GO" id="GO:0006629">
    <property type="term" value="P:lipid metabolic process"/>
    <property type="evidence" value="ECO:0007669"/>
    <property type="project" value="UniProtKB-KW"/>
</dbReference>
<evidence type="ECO:0000256" key="21">
    <source>
        <dbReference type="ARBA" id="ARBA00075145"/>
    </source>
</evidence>
<comment type="similarity">
    <text evidence="2">Belongs to the MAPEG family.</text>
</comment>
<dbReference type="Gene3D" id="1.20.120.550">
    <property type="entry name" value="Membrane associated eicosanoid/glutathione metabolism-like domain"/>
    <property type="match status" value="1"/>
</dbReference>
<dbReference type="PANTHER" id="PTHR10250:SF26">
    <property type="entry name" value="GLUTATHIONE S-TRANSFERASE 3, MITOCHONDRIAL"/>
    <property type="match status" value="1"/>
</dbReference>
<name>A0A7M7RGA7_STRPU</name>
<keyword evidence="9" id="KW-0496">Mitochondrion</keyword>
<evidence type="ECO:0000256" key="2">
    <source>
        <dbReference type="ARBA" id="ARBA00010459"/>
    </source>
</evidence>
<accession>A0A7M7RGA7</accession>
<dbReference type="Proteomes" id="UP000007110">
    <property type="component" value="Unassembled WGS sequence"/>
</dbReference>
<evidence type="ECO:0000256" key="18">
    <source>
        <dbReference type="ARBA" id="ARBA00049298"/>
    </source>
</evidence>
<dbReference type="AlphaFoldDB" id="A0A7M7RGA7"/>
<evidence type="ECO:0000256" key="13">
    <source>
        <dbReference type="ARBA" id="ARBA00023288"/>
    </source>
</evidence>
<comment type="subcellular location">
    <subcellularLocation>
        <location evidence="1">Mitochondrion outer membrane</location>
        <topology evidence="1">Multi-pass membrane protein</topology>
    </subcellularLocation>
</comment>
<feature type="transmembrane region" description="Helical" evidence="23">
    <location>
        <begin position="152"/>
        <end position="170"/>
    </location>
</feature>
<proteinExistence type="inferred from homology"/>
<reference evidence="25" key="1">
    <citation type="submission" date="2015-02" db="EMBL/GenBank/DDBJ databases">
        <title>Genome sequencing for Strongylocentrotus purpuratus.</title>
        <authorList>
            <person name="Murali S."/>
            <person name="Liu Y."/>
            <person name="Vee V."/>
            <person name="English A."/>
            <person name="Wang M."/>
            <person name="Skinner E."/>
            <person name="Han Y."/>
            <person name="Muzny D.M."/>
            <person name="Worley K.C."/>
            <person name="Gibbs R.A."/>
        </authorList>
    </citation>
    <scope>NUCLEOTIDE SEQUENCE</scope>
</reference>
<dbReference type="GO" id="GO:0005783">
    <property type="term" value="C:endoplasmic reticulum"/>
    <property type="evidence" value="ECO:0000318"/>
    <property type="project" value="GO_Central"/>
</dbReference>